<proteinExistence type="predicted"/>
<dbReference type="InterPro" id="IPR011993">
    <property type="entry name" value="PH-like_dom_sf"/>
</dbReference>
<evidence type="ECO:0000256" key="3">
    <source>
        <dbReference type="ARBA" id="ARBA00023288"/>
    </source>
</evidence>
<dbReference type="Pfam" id="PF14604">
    <property type="entry name" value="SH3_9"/>
    <property type="match status" value="1"/>
</dbReference>
<dbReference type="SMART" id="SM00109">
    <property type="entry name" value="C1"/>
    <property type="match status" value="1"/>
</dbReference>
<dbReference type="SUPFAM" id="SSF50044">
    <property type="entry name" value="SH3-domain"/>
    <property type="match status" value="2"/>
</dbReference>
<evidence type="ECO:0000259" key="9">
    <source>
        <dbReference type="PROSITE" id="PS50010"/>
    </source>
</evidence>
<feature type="domain" description="SH3" evidence="8">
    <location>
        <begin position="546"/>
        <end position="606"/>
    </location>
</feature>
<dbReference type="InterPro" id="IPR035729">
    <property type="entry name" value="VAV1_SH3_2"/>
</dbReference>
<dbReference type="PANTHER" id="PTHR45818">
    <property type="entry name" value="PROTEIN VAV"/>
    <property type="match status" value="1"/>
</dbReference>
<dbReference type="SMART" id="SM00325">
    <property type="entry name" value="RhoGEF"/>
    <property type="match status" value="1"/>
</dbReference>
<dbReference type="GO" id="GO:0016477">
    <property type="term" value="P:cell migration"/>
    <property type="evidence" value="ECO:0007669"/>
    <property type="project" value="TreeGrafter"/>
</dbReference>
<dbReference type="SUPFAM" id="SSF50729">
    <property type="entry name" value="PH domain-like"/>
    <property type="match status" value="1"/>
</dbReference>
<dbReference type="SUPFAM" id="SSF48065">
    <property type="entry name" value="DBL homology domain (DH-domain)"/>
    <property type="match status" value="1"/>
</dbReference>
<organism evidence="11 12">
    <name type="scientific">Oncorhynchus kisutch</name>
    <name type="common">Coho salmon</name>
    <name type="synonym">Salmo kisutch</name>
    <dbReference type="NCBI Taxonomy" id="8019"/>
    <lineage>
        <taxon>Eukaryota</taxon>
        <taxon>Metazoa</taxon>
        <taxon>Chordata</taxon>
        <taxon>Craniata</taxon>
        <taxon>Vertebrata</taxon>
        <taxon>Euteleostomi</taxon>
        <taxon>Actinopterygii</taxon>
        <taxon>Neopterygii</taxon>
        <taxon>Teleostei</taxon>
        <taxon>Protacanthopterygii</taxon>
        <taxon>Salmoniformes</taxon>
        <taxon>Salmonidae</taxon>
        <taxon>Salmoninae</taxon>
        <taxon>Oncorhynchus</taxon>
    </lineage>
</organism>
<evidence type="ECO:0000259" key="8">
    <source>
        <dbReference type="PROSITE" id="PS50002"/>
    </source>
</evidence>
<evidence type="ECO:0000259" key="7">
    <source>
        <dbReference type="PROSITE" id="PS50001"/>
    </source>
</evidence>
<dbReference type="InterPro" id="IPR000980">
    <property type="entry name" value="SH2"/>
</dbReference>
<gene>
    <name evidence="11" type="primary">VAV1</name>
</gene>
<sequence length="609" mass="69518">MVSACLSTCLLIHLARSLVYVDLFKGLTHVGYGECDHTVARNKQSLAVVYWPYTTPIRRLLLKYTLSPRLLPYGRYCSQVEAATKHLDKMSAMKEGVKMKLEECSKRANSGRFSLRDLLMVPMQRVLKYHLLLQVHSQYTEKENLRTALDAMRDLAQCVNEEVKRDNEIIKQITTFQLSIENMTQSLALYGRPKIDGELKISSSEKKSKQDRYAFLFDKAMLVCKKKSGETMELKEIIDLPYYQLRDETTGEKDSKKVGLTRDLKKKWLEQFEMALSNMCPENCTANSHDFQMHCFEDTTSCKACSMLLRGIFFQGYRCSRCRMAAHKECLGRVPGCGRNSDHSGNVKKVRLLSEALYLNLTNSLSLSLSLSGLPTMEVCQEYYGLPPPPVAFGQPLHLSMGDVIELTRADADLTWWEGKNVTIGQMGWFPCSKVQFGHLSDLGSRFAGNMDRSAAKNLLISRSDGTFLVRQKDGGEFAISLKFNMDIRHIKITSTEGLYRINEKKAFKGEMVQFYQQHSLKEYFKDVDTTLQTPFNQPEQSGSMRSFGTARARYDFSARDRTELSLREGDTVKVLSKKAHNGWWKGEVYGRVGLFPANYVEEDYSEYC</sequence>
<feature type="domain" description="SH2" evidence="7">
    <location>
        <begin position="446"/>
        <end position="540"/>
    </location>
</feature>
<evidence type="ECO:0000256" key="1">
    <source>
        <dbReference type="ARBA" id="ARBA00022443"/>
    </source>
</evidence>
<dbReference type="Pfam" id="PF00017">
    <property type="entry name" value="SH2"/>
    <property type="match status" value="1"/>
</dbReference>
<dbReference type="Pfam" id="PF22697">
    <property type="entry name" value="SOS1_NGEF_PH"/>
    <property type="match status" value="1"/>
</dbReference>
<dbReference type="FunFam" id="3.30.60.20:FF:000015">
    <property type="entry name" value="Vav guanine nucleotide exchange factor 1"/>
    <property type="match status" value="1"/>
</dbReference>
<feature type="chain" id="PRO_5034011725" evidence="6">
    <location>
        <begin position="18"/>
        <end position="609"/>
    </location>
</feature>
<dbReference type="Pfam" id="PF00130">
    <property type="entry name" value="C1_1"/>
    <property type="match status" value="1"/>
</dbReference>
<keyword evidence="1 5" id="KW-0728">SH3 domain</keyword>
<dbReference type="Proteomes" id="UP000694557">
    <property type="component" value="Unassembled WGS sequence"/>
</dbReference>
<dbReference type="PROSITE" id="PS50002">
    <property type="entry name" value="SH3"/>
    <property type="match status" value="1"/>
</dbReference>
<evidence type="ECO:0000256" key="5">
    <source>
        <dbReference type="PROSITE-ProRule" id="PRU00192"/>
    </source>
</evidence>
<evidence type="ECO:0000313" key="12">
    <source>
        <dbReference type="Proteomes" id="UP000694557"/>
    </source>
</evidence>
<dbReference type="SUPFAM" id="SSF55550">
    <property type="entry name" value="SH2 domain"/>
    <property type="match status" value="1"/>
</dbReference>
<keyword evidence="3" id="KW-0449">Lipoprotein</keyword>
<dbReference type="GO" id="GO:0005737">
    <property type="term" value="C:cytoplasm"/>
    <property type="evidence" value="ECO:0007669"/>
    <property type="project" value="TreeGrafter"/>
</dbReference>
<dbReference type="InterPro" id="IPR055251">
    <property type="entry name" value="SOS1_NGEF_PH"/>
</dbReference>
<dbReference type="SMART" id="SM00252">
    <property type="entry name" value="SH2"/>
    <property type="match status" value="1"/>
</dbReference>
<dbReference type="Gene3D" id="2.30.29.30">
    <property type="entry name" value="Pleckstrin-homology domain (PH domain)/Phosphotyrosine-binding domain (PTB)"/>
    <property type="match status" value="1"/>
</dbReference>
<dbReference type="Gene3D" id="3.30.60.20">
    <property type="match status" value="1"/>
</dbReference>
<evidence type="ECO:0000256" key="4">
    <source>
        <dbReference type="PROSITE-ProRule" id="PRU00191"/>
    </source>
</evidence>
<dbReference type="Ensembl" id="ENSOKIT00005090366.1">
    <property type="protein sequence ID" value="ENSOKIP00005084559.1"/>
    <property type="gene ID" value="ENSOKIG00005036726.1"/>
</dbReference>
<keyword evidence="12" id="KW-1185">Reference proteome</keyword>
<dbReference type="Gene3D" id="2.30.30.40">
    <property type="entry name" value="SH3 Domains"/>
    <property type="match status" value="2"/>
</dbReference>
<dbReference type="InterPro" id="IPR000219">
    <property type="entry name" value="DH_dom"/>
</dbReference>
<feature type="domain" description="DH" evidence="9">
    <location>
        <begin position="1"/>
        <end position="162"/>
    </location>
</feature>
<dbReference type="CDD" id="cd11976">
    <property type="entry name" value="SH3_VAV1_2"/>
    <property type="match status" value="1"/>
</dbReference>
<evidence type="ECO:0000256" key="2">
    <source>
        <dbReference type="ARBA" id="ARBA00022999"/>
    </source>
</evidence>
<dbReference type="PRINTS" id="PR00452">
    <property type="entry name" value="SH3DOMAIN"/>
</dbReference>
<dbReference type="PROSITE" id="PS50010">
    <property type="entry name" value="DH_2"/>
    <property type="match status" value="1"/>
</dbReference>
<keyword evidence="6" id="KW-0732">Signal</keyword>
<protein>
    <submittedName>
        <fullName evidence="11">Vav guanine nucleotide exchange factor 1</fullName>
    </submittedName>
</protein>
<dbReference type="InterPro" id="IPR036028">
    <property type="entry name" value="SH3-like_dom_sf"/>
</dbReference>
<feature type="signal peptide" evidence="6">
    <location>
        <begin position="1"/>
        <end position="17"/>
    </location>
</feature>
<dbReference type="GeneTree" id="ENSGT00940000159125"/>
<reference evidence="11" key="2">
    <citation type="submission" date="2025-09" db="UniProtKB">
        <authorList>
            <consortium name="Ensembl"/>
        </authorList>
    </citation>
    <scope>IDENTIFICATION</scope>
</reference>
<dbReference type="PROSITE" id="PS50001">
    <property type="entry name" value="SH2"/>
    <property type="match status" value="1"/>
</dbReference>
<feature type="domain" description="Phorbol-ester/DAG-type" evidence="10">
    <location>
        <begin position="288"/>
        <end position="337"/>
    </location>
</feature>
<evidence type="ECO:0000256" key="6">
    <source>
        <dbReference type="SAM" id="SignalP"/>
    </source>
</evidence>
<dbReference type="GO" id="GO:0005085">
    <property type="term" value="F:guanyl-nucleotide exchange factor activity"/>
    <property type="evidence" value="ECO:0007669"/>
    <property type="project" value="InterPro"/>
</dbReference>
<dbReference type="SMART" id="SM00326">
    <property type="entry name" value="SH3"/>
    <property type="match status" value="2"/>
</dbReference>
<dbReference type="AlphaFoldDB" id="A0A8C7J9H6"/>
<dbReference type="Gene3D" id="1.20.900.10">
    <property type="entry name" value="Dbl homology (DH) domain"/>
    <property type="match status" value="1"/>
</dbReference>
<reference evidence="11" key="1">
    <citation type="submission" date="2025-08" db="UniProtKB">
        <authorList>
            <consortium name="Ensembl"/>
        </authorList>
    </citation>
    <scope>IDENTIFICATION</scope>
</reference>
<accession>A0A8C7J9H6</accession>
<dbReference type="InterPro" id="IPR036860">
    <property type="entry name" value="SH2_dom_sf"/>
</dbReference>
<dbReference type="InterPro" id="IPR035899">
    <property type="entry name" value="DBL_dom_sf"/>
</dbReference>
<dbReference type="PANTHER" id="PTHR45818:SF2">
    <property type="entry name" value="PROTO-ONCOGENE VAV"/>
    <property type="match status" value="1"/>
</dbReference>
<keyword evidence="2 4" id="KW-0727">SH2 domain</keyword>
<dbReference type="Pfam" id="PF00621">
    <property type="entry name" value="RhoGEF"/>
    <property type="match status" value="1"/>
</dbReference>
<name>A0A8C7J9H6_ONCKI</name>
<dbReference type="InterPro" id="IPR001452">
    <property type="entry name" value="SH3_domain"/>
</dbReference>
<evidence type="ECO:0000259" key="10">
    <source>
        <dbReference type="PROSITE" id="PS50081"/>
    </source>
</evidence>
<dbReference type="PROSITE" id="PS00479">
    <property type="entry name" value="ZF_DAG_PE_1"/>
    <property type="match status" value="1"/>
</dbReference>
<dbReference type="InterPro" id="IPR002219">
    <property type="entry name" value="PKC_DAG/PE"/>
</dbReference>
<dbReference type="PROSITE" id="PS50081">
    <property type="entry name" value="ZF_DAG_PE_2"/>
    <property type="match status" value="1"/>
</dbReference>
<dbReference type="Gene3D" id="3.30.505.10">
    <property type="entry name" value="SH2 domain"/>
    <property type="match status" value="1"/>
</dbReference>
<evidence type="ECO:0000313" key="11">
    <source>
        <dbReference type="Ensembl" id="ENSOKIP00005084559.1"/>
    </source>
</evidence>